<accession>A0A1F6FXH1</accession>
<gene>
    <name evidence="1" type="ORF">A3H55_02020</name>
</gene>
<dbReference type="Proteomes" id="UP000177998">
    <property type="component" value="Unassembled WGS sequence"/>
</dbReference>
<dbReference type="EMBL" id="MFMZ01000040">
    <property type="protein sequence ID" value="OGG90539.1"/>
    <property type="molecule type" value="Genomic_DNA"/>
</dbReference>
<evidence type="ECO:0000313" key="2">
    <source>
        <dbReference type="Proteomes" id="UP000177998"/>
    </source>
</evidence>
<reference evidence="1 2" key="1">
    <citation type="journal article" date="2016" name="Nat. Commun.">
        <title>Thousands of microbial genomes shed light on interconnected biogeochemical processes in an aquifer system.</title>
        <authorList>
            <person name="Anantharaman K."/>
            <person name="Brown C.T."/>
            <person name="Hug L.A."/>
            <person name="Sharon I."/>
            <person name="Castelle C.J."/>
            <person name="Probst A.J."/>
            <person name="Thomas B.C."/>
            <person name="Singh A."/>
            <person name="Wilkins M.J."/>
            <person name="Karaoz U."/>
            <person name="Brodie E.L."/>
            <person name="Williams K.H."/>
            <person name="Hubbard S.S."/>
            <person name="Banfield J.F."/>
        </authorList>
    </citation>
    <scope>NUCLEOTIDE SEQUENCE [LARGE SCALE GENOMIC DNA]</scope>
</reference>
<dbReference type="AlphaFoldDB" id="A0A1F6FXH1"/>
<sequence length="94" mass="10761">MKYKKARPQNKSSLCFKDELFVRDTTLIPNYFKPPSGEVSVFLCPPKGGLKYRTLDFSYNGHTRRNLIILTSLRLSFRSSSGDSRNNNACIIKL</sequence>
<organism evidence="1 2">
    <name type="scientific">Candidatus Kuenenbacteria bacterium RIFCSPLOWO2_02_FULL_42_16</name>
    <dbReference type="NCBI Taxonomy" id="1798564"/>
    <lineage>
        <taxon>Bacteria</taxon>
        <taxon>Candidatus Kueneniibacteriota</taxon>
    </lineage>
</organism>
<evidence type="ECO:0000313" key="1">
    <source>
        <dbReference type="EMBL" id="OGG90539.1"/>
    </source>
</evidence>
<name>A0A1F6FXH1_9BACT</name>
<comment type="caution">
    <text evidence="1">The sequence shown here is derived from an EMBL/GenBank/DDBJ whole genome shotgun (WGS) entry which is preliminary data.</text>
</comment>
<proteinExistence type="predicted"/>
<protein>
    <submittedName>
        <fullName evidence="1">Uncharacterized protein</fullName>
    </submittedName>
</protein>